<dbReference type="EnsemblPlants" id="Solyc12g096090.2.1">
    <property type="protein sequence ID" value="Solyc12g096090.2.1"/>
    <property type="gene ID" value="Solyc12g096090.2"/>
</dbReference>
<accession>A0A3Q7JDK7</accession>
<evidence type="ECO:0008006" key="5">
    <source>
        <dbReference type="Google" id="ProtNLM"/>
    </source>
</evidence>
<feature type="transmembrane region" description="Helical" evidence="2">
    <location>
        <begin position="21"/>
        <end position="41"/>
    </location>
</feature>
<evidence type="ECO:0000313" key="3">
    <source>
        <dbReference type="EnsemblPlants" id="Solyc12g096090.2.1"/>
    </source>
</evidence>
<organism evidence="3">
    <name type="scientific">Solanum lycopersicum</name>
    <name type="common">Tomato</name>
    <name type="synonym">Lycopersicon esculentum</name>
    <dbReference type="NCBI Taxonomy" id="4081"/>
    <lineage>
        <taxon>Eukaryota</taxon>
        <taxon>Viridiplantae</taxon>
        <taxon>Streptophyta</taxon>
        <taxon>Embryophyta</taxon>
        <taxon>Tracheophyta</taxon>
        <taxon>Spermatophyta</taxon>
        <taxon>Magnoliopsida</taxon>
        <taxon>eudicotyledons</taxon>
        <taxon>Gunneridae</taxon>
        <taxon>Pentapetalae</taxon>
        <taxon>asterids</taxon>
        <taxon>lamiids</taxon>
        <taxon>Solanales</taxon>
        <taxon>Solanaceae</taxon>
        <taxon>Solanoideae</taxon>
        <taxon>Solaneae</taxon>
        <taxon>Solanum</taxon>
        <taxon>Solanum subgen. Lycopersicon</taxon>
    </lineage>
</organism>
<keyword evidence="4" id="KW-1185">Reference proteome</keyword>
<evidence type="ECO:0000256" key="1">
    <source>
        <dbReference type="ARBA" id="ARBA00022679"/>
    </source>
</evidence>
<dbReference type="InParanoid" id="A0A3Q7JDK7"/>
<name>A0A3Q7JDK7_SOLLC</name>
<dbReference type="SUPFAM" id="SSF53756">
    <property type="entry name" value="UDP-Glycosyltransferase/glycogen phosphorylase"/>
    <property type="match status" value="1"/>
</dbReference>
<keyword evidence="2" id="KW-0812">Transmembrane</keyword>
<dbReference type="CDD" id="cd03784">
    <property type="entry name" value="GT1_Gtf-like"/>
    <property type="match status" value="1"/>
</dbReference>
<sequence length="514" mass="57863">MVEMIIKGLFRRYERWNPVHPTYGAFWGMGIGVGCGVGWGPGFGPEAIGYVGAGCGVGFSVGFSLLGVGIGLPANYIYTGPYNAFTAARSGAIEMSRSTDIRSMRNIVEESRCYLDSNIAGFQERVIQSFSSIRFKESVGKAVDSSEMPIKMSFPDQCMDRLKQGINSLFHPCKVPIVAFPPFSAASLAMDYAAWKADVEFIKPGETRILPGLPEEMGMNYGDIVRRYYNSSEEPLIGTKKKSFPTQPGDEPVWVQEVKVTSAILVNTYDVLEPTFLEYLTKQTRLPIYAIGLVPEKFWSLTSTKSLIHDKDIRKINNSSQKSNYSEDEVLNWLNTKSPNSVIYISFGSELLPTLQEHEEISKALIELSSQNFIWVISKNQDYYPRVLENKVGNRGLVIHGWAPQLLIFSHPSTGGCLFHCGWNSTMEAIGRGIPLLAWPIRESEDRQTTFIFVQRRKLAAISCKPYKHHKDVQRYQDVLQHPRPRFILLIRTDENLTSISVPQRSTGNCLLRW</sequence>
<evidence type="ECO:0000313" key="4">
    <source>
        <dbReference type="Proteomes" id="UP000004994"/>
    </source>
</evidence>
<protein>
    <recommendedName>
        <fullName evidence="5">Glycosyltransferase</fullName>
    </recommendedName>
</protein>
<keyword evidence="1" id="KW-0808">Transferase</keyword>
<dbReference type="Gene3D" id="3.40.50.2000">
    <property type="entry name" value="Glycogen Phosphorylase B"/>
    <property type="match status" value="2"/>
</dbReference>
<dbReference type="InterPro" id="IPR037735">
    <property type="entry name" value="AS8-like"/>
</dbReference>
<dbReference type="Proteomes" id="UP000004994">
    <property type="component" value="Chromosome 12"/>
</dbReference>
<dbReference type="PaxDb" id="4081-Solyc12g096080.1.1"/>
<dbReference type="Gramene" id="Solyc12g096090.2.1">
    <property type="protein sequence ID" value="Solyc12g096090.2.1"/>
    <property type="gene ID" value="Solyc12g096090.2"/>
</dbReference>
<dbReference type="PANTHER" id="PTHR36778">
    <property type="entry name" value="CADMIUM-INDUCED PROTEIN AS8"/>
    <property type="match status" value="1"/>
</dbReference>
<keyword evidence="2" id="KW-1133">Transmembrane helix</keyword>
<evidence type="ECO:0000256" key="2">
    <source>
        <dbReference type="SAM" id="Phobius"/>
    </source>
</evidence>
<dbReference type="STRING" id="4081.A0A3Q7JDK7"/>
<dbReference type="AlphaFoldDB" id="A0A3Q7JDK7"/>
<proteinExistence type="predicted"/>
<dbReference type="PROSITE" id="PS51257">
    <property type="entry name" value="PROKAR_LIPOPROTEIN"/>
    <property type="match status" value="1"/>
</dbReference>
<keyword evidence="2" id="KW-0472">Membrane</keyword>
<dbReference type="PANTHER" id="PTHR36778:SF1">
    <property type="entry name" value="CADMIUM-INDUCED PROTEIN AS8"/>
    <property type="match status" value="1"/>
</dbReference>
<dbReference type="Pfam" id="PF00201">
    <property type="entry name" value="UDPGT"/>
    <property type="match status" value="1"/>
</dbReference>
<reference evidence="3" key="1">
    <citation type="journal article" date="2012" name="Nature">
        <title>The tomato genome sequence provides insights into fleshy fruit evolution.</title>
        <authorList>
            <consortium name="Tomato Genome Consortium"/>
        </authorList>
    </citation>
    <scope>NUCLEOTIDE SEQUENCE [LARGE SCALE GENOMIC DNA]</scope>
    <source>
        <strain evidence="3">cv. Heinz 1706</strain>
    </source>
</reference>
<dbReference type="InterPro" id="IPR002213">
    <property type="entry name" value="UDP_glucos_trans"/>
</dbReference>
<dbReference type="GO" id="GO:0008194">
    <property type="term" value="F:UDP-glycosyltransferase activity"/>
    <property type="evidence" value="ECO:0007669"/>
    <property type="project" value="InterPro"/>
</dbReference>
<reference evidence="3" key="2">
    <citation type="submission" date="2019-01" db="UniProtKB">
        <authorList>
            <consortium name="EnsemblPlants"/>
        </authorList>
    </citation>
    <scope>IDENTIFICATION</scope>
    <source>
        <strain evidence="3">cv. Heinz 1706</strain>
    </source>
</reference>
<feature type="transmembrane region" description="Helical" evidence="2">
    <location>
        <begin position="47"/>
        <end position="72"/>
    </location>
</feature>